<reference evidence="2 3" key="1">
    <citation type="submission" date="2020-01" db="EMBL/GenBank/DDBJ databases">
        <authorList>
            <person name="Peng S.Y."/>
            <person name="Li J."/>
            <person name="Wang M."/>
            <person name="Wang L."/>
            <person name="Wang C.Q."/>
            <person name="Wang J.R."/>
        </authorList>
    </citation>
    <scope>NUCLEOTIDE SEQUENCE [LARGE SCALE GENOMIC DNA]</scope>
    <source>
        <strain evidence="2 3">XCT-34</strain>
    </source>
</reference>
<sequence>MAAHARLSPSGAATWMACPGSISMARGLPDTSSDSSERGTAAHELLELLLTGKPVPASLKMSNGVTLSLDDVVAVESALDWLSDETDEDAGDEIETETRLVYNDDLWGTCDFSRYRPSTKELLVADYKHGVGVVVEARNNWQGAIYAIMKCRQLGNRGIASVRFVIIQPRAFHSDGPVREWTIDACDLLELEGEILAGIERVREAESTEGPDWADRFLARGTHCRWCKANVASICPLVQREIEAAAAADFAPGYSPQKLAEALAICDRAEAAIKATRAFAYAEADRGAHIPGWKLVAKRPTDRWRDEQAVKDLADMLGLPPEEIHEEPKLRSPAQMRGKLADLMDGKTKKAREDAARQLLAEHIESVSSGTTLVPDDDKRAAKGDATQDFTPITD</sequence>
<feature type="region of interest" description="Disordered" evidence="1">
    <location>
        <begin position="366"/>
        <end position="395"/>
    </location>
</feature>
<dbReference type="EMBL" id="JAABLP010000001">
    <property type="protein sequence ID" value="NBN62085.1"/>
    <property type="molecule type" value="Genomic_DNA"/>
</dbReference>
<evidence type="ECO:0000313" key="2">
    <source>
        <dbReference type="EMBL" id="NBN62085.1"/>
    </source>
</evidence>
<name>A0ABW9ZH98_9HYPH</name>
<evidence type="ECO:0000256" key="1">
    <source>
        <dbReference type="SAM" id="MobiDB-lite"/>
    </source>
</evidence>
<protein>
    <submittedName>
        <fullName evidence="2">DUF2800 domain-containing protein</fullName>
    </submittedName>
</protein>
<proteinExistence type="predicted"/>
<dbReference type="Pfam" id="PF10926">
    <property type="entry name" value="DUF2800"/>
    <property type="match status" value="1"/>
</dbReference>
<comment type="caution">
    <text evidence="2">The sequence shown here is derived from an EMBL/GenBank/DDBJ whole genome shotgun (WGS) entry which is preliminary data.</text>
</comment>
<dbReference type="InterPro" id="IPR021229">
    <property type="entry name" value="DUF2800"/>
</dbReference>
<accession>A0ABW9ZH98</accession>
<dbReference type="PROSITE" id="PS51257">
    <property type="entry name" value="PROKAR_LIPOPROTEIN"/>
    <property type="match status" value="1"/>
</dbReference>
<evidence type="ECO:0000313" key="3">
    <source>
        <dbReference type="Proteomes" id="UP000541347"/>
    </source>
</evidence>
<gene>
    <name evidence="2" type="ORF">GWI71_00160</name>
</gene>
<organism evidence="2 3">
    <name type="scientific">Pannonibacter tanglangensis</name>
    <dbReference type="NCBI Taxonomy" id="2750084"/>
    <lineage>
        <taxon>Bacteria</taxon>
        <taxon>Pseudomonadati</taxon>
        <taxon>Pseudomonadota</taxon>
        <taxon>Alphaproteobacteria</taxon>
        <taxon>Hyphomicrobiales</taxon>
        <taxon>Stappiaceae</taxon>
        <taxon>Pannonibacter</taxon>
    </lineage>
</organism>
<keyword evidence="3" id="KW-1185">Reference proteome</keyword>
<dbReference type="Proteomes" id="UP000541347">
    <property type="component" value="Unassembled WGS sequence"/>
</dbReference>
<dbReference type="RefSeq" id="WP_161672749.1">
    <property type="nucleotide sequence ID" value="NZ_JAABLP010000001.1"/>
</dbReference>